<name>A0ACC1T6T9_9APHY</name>
<protein>
    <submittedName>
        <fullName evidence="1">Uncharacterized protein</fullName>
    </submittedName>
</protein>
<organism evidence="1 2">
    <name type="scientific">Phlebia brevispora</name>
    <dbReference type="NCBI Taxonomy" id="194682"/>
    <lineage>
        <taxon>Eukaryota</taxon>
        <taxon>Fungi</taxon>
        <taxon>Dikarya</taxon>
        <taxon>Basidiomycota</taxon>
        <taxon>Agaricomycotina</taxon>
        <taxon>Agaricomycetes</taxon>
        <taxon>Polyporales</taxon>
        <taxon>Meruliaceae</taxon>
        <taxon>Phlebia</taxon>
    </lineage>
</organism>
<evidence type="ECO:0000313" key="2">
    <source>
        <dbReference type="Proteomes" id="UP001148662"/>
    </source>
</evidence>
<dbReference type="Proteomes" id="UP001148662">
    <property type="component" value="Unassembled WGS sequence"/>
</dbReference>
<comment type="caution">
    <text evidence="1">The sequence shown here is derived from an EMBL/GenBank/DDBJ whole genome shotgun (WGS) entry which is preliminary data.</text>
</comment>
<evidence type="ECO:0000313" key="1">
    <source>
        <dbReference type="EMBL" id="KAJ3554571.1"/>
    </source>
</evidence>
<sequence>MVSFQCEGCGDIVKKPKLDKHGSMCHSAFTCIDCSKTFSGPAEWKSHTSCVSEAEKYQKCLYKGPKGQQQNGGPRYNADGRTNGGRNAPATGKYQSWGRNNGPQGARPAWGRPYTRNEATGANNTPLGTPARMSPVTISPASPAEPAQDAPPKTKVAPKEKNWSRRRPQSAVNGEASEEPRKKKAKTAEDVAAKPSERVEESEKKQKKSKKDKQHQEGGGSAELNAAEESKKKRKDKKSKKTESETEEAVSTESTTTQASAVAEQSVGAEKAGKKEKKEKKERKEKKHRKSKSETEEAS</sequence>
<dbReference type="EMBL" id="JANHOG010000417">
    <property type="protein sequence ID" value="KAJ3554571.1"/>
    <property type="molecule type" value="Genomic_DNA"/>
</dbReference>
<keyword evidence="2" id="KW-1185">Reference proteome</keyword>
<reference evidence="1" key="1">
    <citation type="submission" date="2022-07" db="EMBL/GenBank/DDBJ databases">
        <title>Genome Sequence of Phlebia brevispora.</title>
        <authorList>
            <person name="Buettner E."/>
        </authorList>
    </citation>
    <scope>NUCLEOTIDE SEQUENCE</scope>
    <source>
        <strain evidence="1">MPL23</strain>
    </source>
</reference>
<gene>
    <name evidence="1" type="ORF">NM688_g3034</name>
</gene>
<proteinExistence type="predicted"/>
<accession>A0ACC1T6T9</accession>